<sequence length="283" mass="32715">MIEDEHYVYRVRDRLRKEVLVPLRKALNLLKAGKTKIAADALLHHQIISSLEERGIGGKVAELQWKRMVDDMFEYGIMRNRLAICDVSRSMCGIPMDVSVALGISMSELSDEHWKGKVITFSQSPQLHLIQGDDLQSKCEFVRCMNCWGLKRLHYFVDTKLQLNMNWGMNTDFQKVFDLLLEVAVNGNMRPEHMIKRIFVFSDMEFDEVSENNWETDYEAIRRKFKEKGSTPVFETQPGVALVCGFSKNMLKLFMNNDGEVRPDHVMEVAISGKKYRSLVVVD</sequence>
<comment type="caution">
    <text evidence="2">The sequence shown here is derived from an EMBL/GenBank/DDBJ whole genome shotgun (WGS) entry which is preliminary data.</text>
</comment>
<dbReference type="InterPro" id="IPR011205">
    <property type="entry name" value="UCP015417_vWA"/>
</dbReference>
<dbReference type="Proteomes" id="UP000290289">
    <property type="component" value="Chromosome 7"/>
</dbReference>
<evidence type="ECO:0000313" key="3">
    <source>
        <dbReference type="Proteomes" id="UP000290289"/>
    </source>
</evidence>
<proteinExistence type="predicted"/>
<dbReference type="Pfam" id="PF25043">
    <property type="entry name" value="DUF7788"/>
    <property type="match status" value="2"/>
</dbReference>
<evidence type="ECO:0000313" key="2">
    <source>
        <dbReference type="EMBL" id="RXH93766.1"/>
    </source>
</evidence>
<dbReference type="AlphaFoldDB" id="A0A498JF67"/>
<dbReference type="PIRSF" id="PIRSF015417">
    <property type="entry name" value="T31B5_30_vWA"/>
    <property type="match status" value="1"/>
</dbReference>
<gene>
    <name evidence="2" type="ORF">DVH24_015833</name>
</gene>
<dbReference type="InterPro" id="IPR056690">
    <property type="entry name" value="DUF7788"/>
</dbReference>
<feature type="domain" description="DUF7788" evidence="1">
    <location>
        <begin position="81"/>
        <end position="146"/>
    </location>
</feature>
<accession>A0A498JF67</accession>
<feature type="domain" description="DUF7788" evidence="1">
    <location>
        <begin position="163"/>
        <end position="262"/>
    </location>
</feature>
<organism evidence="2 3">
    <name type="scientific">Malus domestica</name>
    <name type="common">Apple</name>
    <name type="synonym">Pyrus malus</name>
    <dbReference type="NCBI Taxonomy" id="3750"/>
    <lineage>
        <taxon>Eukaryota</taxon>
        <taxon>Viridiplantae</taxon>
        <taxon>Streptophyta</taxon>
        <taxon>Embryophyta</taxon>
        <taxon>Tracheophyta</taxon>
        <taxon>Spermatophyta</taxon>
        <taxon>Magnoliopsida</taxon>
        <taxon>eudicotyledons</taxon>
        <taxon>Gunneridae</taxon>
        <taxon>Pentapetalae</taxon>
        <taxon>rosids</taxon>
        <taxon>fabids</taxon>
        <taxon>Rosales</taxon>
        <taxon>Rosaceae</taxon>
        <taxon>Amygdaloideae</taxon>
        <taxon>Maleae</taxon>
        <taxon>Malus</taxon>
    </lineage>
</organism>
<dbReference type="EMBL" id="RDQH01000333">
    <property type="protein sequence ID" value="RXH93766.1"/>
    <property type="molecule type" value="Genomic_DNA"/>
</dbReference>
<dbReference type="PANTHER" id="PTHR31373">
    <property type="entry name" value="OS06G0652100 PROTEIN"/>
    <property type="match status" value="1"/>
</dbReference>
<keyword evidence="3" id="KW-1185">Reference proteome</keyword>
<protein>
    <recommendedName>
        <fullName evidence="1">DUF7788 domain-containing protein</fullName>
    </recommendedName>
</protein>
<dbReference type="PANTHER" id="PTHR31373:SF17">
    <property type="entry name" value="OS06G0652100 PROTEIN"/>
    <property type="match status" value="1"/>
</dbReference>
<evidence type="ECO:0000259" key="1">
    <source>
        <dbReference type="Pfam" id="PF25043"/>
    </source>
</evidence>
<reference evidence="2 3" key="1">
    <citation type="submission" date="2018-10" db="EMBL/GenBank/DDBJ databases">
        <title>A high-quality apple genome assembly.</title>
        <authorList>
            <person name="Hu J."/>
        </authorList>
    </citation>
    <scope>NUCLEOTIDE SEQUENCE [LARGE SCALE GENOMIC DNA]</scope>
    <source>
        <strain evidence="3">cv. HFTH1</strain>
        <tissue evidence="2">Young leaf</tissue>
    </source>
</reference>
<name>A0A498JF67_MALDO</name>